<dbReference type="Pfam" id="PF00891">
    <property type="entry name" value="Methyltransf_2"/>
    <property type="match status" value="1"/>
</dbReference>
<evidence type="ECO:0000313" key="5">
    <source>
        <dbReference type="EMBL" id="KAF8405482.1"/>
    </source>
</evidence>
<dbReference type="OrthoDB" id="1606438at2759"/>
<dbReference type="AlphaFoldDB" id="A0A835DMB9"/>
<reference evidence="5 6" key="1">
    <citation type="submission" date="2020-04" db="EMBL/GenBank/DDBJ databases">
        <title>Plant Genome Project.</title>
        <authorList>
            <person name="Zhang R.-G."/>
        </authorList>
    </citation>
    <scope>NUCLEOTIDE SEQUENCE [LARGE SCALE GENOMIC DNA]</scope>
    <source>
        <strain evidence="5">YNK0</strain>
        <tissue evidence="5">Leaf</tissue>
    </source>
</reference>
<dbReference type="PROSITE" id="PS51683">
    <property type="entry name" value="SAM_OMT_II"/>
    <property type="match status" value="1"/>
</dbReference>
<dbReference type="SUPFAM" id="SSF53335">
    <property type="entry name" value="S-adenosyl-L-methionine-dependent methyltransferases"/>
    <property type="match status" value="1"/>
</dbReference>
<keyword evidence="1" id="KW-0489">Methyltransferase</keyword>
<dbReference type="InterPro" id="IPR001077">
    <property type="entry name" value="COMT_C"/>
</dbReference>
<dbReference type="GO" id="GO:0032259">
    <property type="term" value="P:methylation"/>
    <property type="evidence" value="ECO:0007669"/>
    <property type="project" value="UniProtKB-KW"/>
</dbReference>
<gene>
    <name evidence="5" type="ORF">HHK36_010389</name>
</gene>
<organism evidence="5 6">
    <name type="scientific">Tetracentron sinense</name>
    <name type="common">Spur-leaf</name>
    <dbReference type="NCBI Taxonomy" id="13715"/>
    <lineage>
        <taxon>Eukaryota</taxon>
        <taxon>Viridiplantae</taxon>
        <taxon>Streptophyta</taxon>
        <taxon>Embryophyta</taxon>
        <taxon>Tracheophyta</taxon>
        <taxon>Spermatophyta</taxon>
        <taxon>Magnoliopsida</taxon>
        <taxon>Trochodendrales</taxon>
        <taxon>Trochodendraceae</taxon>
        <taxon>Tetracentron</taxon>
    </lineage>
</organism>
<feature type="domain" description="O-methyltransferase C-terminal" evidence="4">
    <location>
        <begin position="3"/>
        <end position="129"/>
    </location>
</feature>
<proteinExistence type="predicted"/>
<name>A0A835DMB9_TETSI</name>
<comment type="caution">
    <text evidence="5">The sequence shown here is derived from an EMBL/GenBank/DDBJ whole genome shotgun (WGS) entry which is preliminary data.</text>
</comment>
<keyword evidence="2" id="KW-0808">Transferase</keyword>
<dbReference type="Proteomes" id="UP000655225">
    <property type="component" value="Unassembled WGS sequence"/>
</dbReference>
<dbReference type="InterPro" id="IPR016461">
    <property type="entry name" value="COMT-like"/>
</dbReference>
<sequence length="171" mass="19009">MLVKAFPWIRGINFDLPHVVSAAPSCDGVEHQGGDMFNFVPNTDAAFLKCVLHNWGDEECIDLLRKCREAIPEDKGKVIIVEAVIEEEEEHKLKDIRLMLDMVMMAHTNKGKERTAKEWSFVLSQSGFSSTTSHAITDELAMCGVSGCITPHVLAMSGLKRVRPIRLNTGT</sequence>
<dbReference type="GO" id="GO:0008171">
    <property type="term" value="F:O-methyltransferase activity"/>
    <property type="evidence" value="ECO:0007669"/>
    <property type="project" value="InterPro"/>
</dbReference>
<evidence type="ECO:0000256" key="1">
    <source>
        <dbReference type="ARBA" id="ARBA00022603"/>
    </source>
</evidence>
<evidence type="ECO:0000256" key="2">
    <source>
        <dbReference type="ARBA" id="ARBA00022679"/>
    </source>
</evidence>
<dbReference type="OMA" id="WALEFTN"/>
<accession>A0A835DMB9</accession>
<keyword evidence="6" id="KW-1185">Reference proteome</keyword>
<dbReference type="PANTHER" id="PTHR11746">
    <property type="entry name" value="O-METHYLTRANSFERASE"/>
    <property type="match status" value="1"/>
</dbReference>
<evidence type="ECO:0000313" key="6">
    <source>
        <dbReference type="Proteomes" id="UP000655225"/>
    </source>
</evidence>
<dbReference type="InterPro" id="IPR029063">
    <property type="entry name" value="SAM-dependent_MTases_sf"/>
</dbReference>
<dbReference type="EMBL" id="JABCRI010000006">
    <property type="protein sequence ID" value="KAF8405482.1"/>
    <property type="molecule type" value="Genomic_DNA"/>
</dbReference>
<evidence type="ECO:0000256" key="3">
    <source>
        <dbReference type="ARBA" id="ARBA00022691"/>
    </source>
</evidence>
<evidence type="ECO:0000259" key="4">
    <source>
        <dbReference type="Pfam" id="PF00891"/>
    </source>
</evidence>
<protein>
    <recommendedName>
        <fullName evidence="4">O-methyltransferase C-terminal domain-containing protein</fullName>
    </recommendedName>
</protein>
<keyword evidence="3" id="KW-0949">S-adenosyl-L-methionine</keyword>
<dbReference type="Gene3D" id="3.40.50.150">
    <property type="entry name" value="Vaccinia Virus protein VP39"/>
    <property type="match status" value="1"/>
</dbReference>